<dbReference type="AlphaFoldDB" id="A0A316IG96"/>
<organism evidence="1 2">
    <name type="scientific">Lentzea atacamensis</name>
    <dbReference type="NCBI Taxonomy" id="531938"/>
    <lineage>
        <taxon>Bacteria</taxon>
        <taxon>Bacillati</taxon>
        <taxon>Actinomycetota</taxon>
        <taxon>Actinomycetes</taxon>
        <taxon>Pseudonocardiales</taxon>
        <taxon>Pseudonocardiaceae</taxon>
        <taxon>Lentzea</taxon>
    </lineage>
</organism>
<gene>
    <name evidence="1" type="ORF">C8D88_105335</name>
</gene>
<protein>
    <recommendedName>
        <fullName evidence="3">Tetratricopeptide repeat-containing protein</fullName>
    </recommendedName>
</protein>
<proteinExistence type="predicted"/>
<dbReference type="InterPro" id="IPR011990">
    <property type="entry name" value="TPR-like_helical_dom_sf"/>
</dbReference>
<evidence type="ECO:0008006" key="3">
    <source>
        <dbReference type="Google" id="ProtNLM"/>
    </source>
</evidence>
<sequence length="191" mass="21042">MGIFGGRAVTRLRQLATSEKRQFDACVAAGDLHGALRHSERQEKAITELVEREPRELFHRFVLAGALYNRATVLDAVGRGEEAVAAARRAVETYDLFDPVRGAAGGVEQQLRAMRSEDAAELMIAHAADARARLARLLAKYHGKAQAAAVHRHGKAAVETYQALLRYGRETTQADVDRVTAQYKAAQEHLR</sequence>
<evidence type="ECO:0000313" key="1">
    <source>
        <dbReference type="EMBL" id="PWK86292.1"/>
    </source>
</evidence>
<reference evidence="1 2" key="1">
    <citation type="submission" date="2018-05" db="EMBL/GenBank/DDBJ databases">
        <title>Genomic Encyclopedia of Type Strains, Phase IV (KMG-IV): sequencing the most valuable type-strain genomes for metagenomic binning, comparative biology and taxonomic classification.</title>
        <authorList>
            <person name="Goeker M."/>
        </authorList>
    </citation>
    <scope>NUCLEOTIDE SEQUENCE [LARGE SCALE GENOMIC DNA]</scope>
    <source>
        <strain evidence="1 2">DSM 45480</strain>
    </source>
</reference>
<dbReference type="Gene3D" id="1.25.40.10">
    <property type="entry name" value="Tetratricopeptide repeat domain"/>
    <property type="match status" value="1"/>
</dbReference>
<dbReference type="EMBL" id="QGHB01000005">
    <property type="protein sequence ID" value="PWK86292.1"/>
    <property type="molecule type" value="Genomic_DNA"/>
</dbReference>
<name>A0A316IG96_9PSEU</name>
<evidence type="ECO:0000313" key="2">
    <source>
        <dbReference type="Proteomes" id="UP000246005"/>
    </source>
</evidence>
<dbReference type="RefSeq" id="WP_170154983.1">
    <property type="nucleotide sequence ID" value="NZ_QGHB01000005.1"/>
</dbReference>
<accession>A0A316IG96</accession>
<dbReference type="Proteomes" id="UP000246005">
    <property type="component" value="Unassembled WGS sequence"/>
</dbReference>
<comment type="caution">
    <text evidence="1">The sequence shown here is derived from an EMBL/GenBank/DDBJ whole genome shotgun (WGS) entry which is preliminary data.</text>
</comment>